<sequence>MLRSRKVIVISAVLLAIVLAVIAYMMIAMAPPSDLDLSRSRTTVKGLFAVEIAPENPAFERNSLHSWIVTVKTPGGEPVEDAQMSVDGGMPQHGHGLPTAPRVTASLGEGRYRIEGVRFNMSGWWEFRLHVKAAAGEDDVTFNLSL</sequence>
<dbReference type="EMBL" id="FXBL01000004">
    <property type="protein sequence ID" value="SMH49686.1"/>
    <property type="molecule type" value="Genomic_DNA"/>
</dbReference>
<dbReference type="Pfam" id="PF13115">
    <property type="entry name" value="YtkA"/>
    <property type="match status" value="1"/>
</dbReference>
<organism evidence="3 4">
    <name type="scientific">Mesorhizobium australicum</name>
    <dbReference type="NCBI Taxonomy" id="536018"/>
    <lineage>
        <taxon>Bacteria</taxon>
        <taxon>Pseudomonadati</taxon>
        <taxon>Pseudomonadota</taxon>
        <taxon>Alphaproteobacteria</taxon>
        <taxon>Hyphomicrobiales</taxon>
        <taxon>Phyllobacteriaceae</taxon>
        <taxon>Mesorhizobium</taxon>
    </lineage>
</organism>
<dbReference type="InterPro" id="IPR032693">
    <property type="entry name" value="YtkA-like_dom"/>
</dbReference>
<accession>A0A1X7PEP0</accession>
<dbReference type="AlphaFoldDB" id="A0A1X7PEP0"/>
<keyword evidence="4" id="KW-1185">Reference proteome</keyword>
<reference evidence="3 4" key="1">
    <citation type="submission" date="2017-04" db="EMBL/GenBank/DDBJ databases">
        <authorList>
            <person name="Afonso C.L."/>
            <person name="Miller P.J."/>
            <person name="Scott M.A."/>
            <person name="Spackman E."/>
            <person name="Goraichik I."/>
            <person name="Dimitrov K.M."/>
            <person name="Suarez D.L."/>
            <person name="Swayne D.E."/>
        </authorList>
    </citation>
    <scope>NUCLEOTIDE SEQUENCE [LARGE SCALE GENOMIC DNA]</scope>
    <source>
        <strain evidence="3 4">B5P</strain>
    </source>
</reference>
<name>A0A1X7PEP0_9HYPH</name>
<evidence type="ECO:0000256" key="1">
    <source>
        <dbReference type="SAM" id="Phobius"/>
    </source>
</evidence>
<feature type="domain" description="YtkA-like" evidence="2">
    <location>
        <begin position="62"/>
        <end position="130"/>
    </location>
</feature>
<dbReference type="RefSeq" id="WP_085465725.1">
    <property type="nucleotide sequence ID" value="NZ_FXBL01000004.1"/>
</dbReference>
<proteinExistence type="predicted"/>
<dbReference type="Proteomes" id="UP000193083">
    <property type="component" value="Unassembled WGS sequence"/>
</dbReference>
<evidence type="ECO:0000259" key="2">
    <source>
        <dbReference type="Pfam" id="PF13115"/>
    </source>
</evidence>
<gene>
    <name evidence="3" type="ORF">SAMN02982922_3982</name>
</gene>
<keyword evidence="1" id="KW-1133">Transmembrane helix</keyword>
<keyword evidence="1" id="KW-0812">Transmembrane</keyword>
<evidence type="ECO:0000313" key="3">
    <source>
        <dbReference type="EMBL" id="SMH49686.1"/>
    </source>
</evidence>
<evidence type="ECO:0000313" key="4">
    <source>
        <dbReference type="Proteomes" id="UP000193083"/>
    </source>
</evidence>
<protein>
    <submittedName>
        <fullName evidence="3">YtkA-like</fullName>
    </submittedName>
</protein>
<keyword evidence="1" id="KW-0472">Membrane</keyword>
<feature type="transmembrane region" description="Helical" evidence="1">
    <location>
        <begin position="7"/>
        <end position="30"/>
    </location>
</feature>